<protein>
    <submittedName>
        <fullName evidence="1">Uncharacterized protein</fullName>
    </submittedName>
</protein>
<proteinExistence type="predicted"/>
<evidence type="ECO:0000313" key="2">
    <source>
        <dbReference type="Proteomes" id="UP000235388"/>
    </source>
</evidence>
<gene>
    <name evidence="1" type="ORF">PCANC_24497</name>
</gene>
<dbReference type="Proteomes" id="UP000235388">
    <property type="component" value="Unassembled WGS sequence"/>
</dbReference>
<organism evidence="1 2">
    <name type="scientific">Puccinia coronata f. sp. avenae</name>
    <dbReference type="NCBI Taxonomy" id="200324"/>
    <lineage>
        <taxon>Eukaryota</taxon>
        <taxon>Fungi</taxon>
        <taxon>Dikarya</taxon>
        <taxon>Basidiomycota</taxon>
        <taxon>Pucciniomycotina</taxon>
        <taxon>Pucciniomycetes</taxon>
        <taxon>Pucciniales</taxon>
        <taxon>Pucciniaceae</taxon>
        <taxon>Puccinia</taxon>
    </lineage>
</organism>
<comment type="caution">
    <text evidence="1">The sequence shown here is derived from an EMBL/GenBank/DDBJ whole genome shotgun (WGS) entry which is preliminary data.</text>
</comment>
<reference evidence="1 2" key="1">
    <citation type="submission" date="2017-11" db="EMBL/GenBank/DDBJ databases">
        <title>De novo assembly and phasing of dikaryotic genomes from two isolates of Puccinia coronata f. sp. avenae, the causal agent of oat crown rust.</title>
        <authorList>
            <person name="Miller M.E."/>
            <person name="Zhang Y."/>
            <person name="Omidvar V."/>
            <person name="Sperschneider J."/>
            <person name="Schwessinger B."/>
            <person name="Raley C."/>
            <person name="Palmer J.M."/>
            <person name="Garnica D."/>
            <person name="Upadhyaya N."/>
            <person name="Rathjen J."/>
            <person name="Taylor J.M."/>
            <person name="Park R.F."/>
            <person name="Dodds P.N."/>
            <person name="Hirsch C.D."/>
            <person name="Kianian S.F."/>
            <person name="Figueroa M."/>
        </authorList>
    </citation>
    <scope>NUCLEOTIDE SEQUENCE [LARGE SCALE GENOMIC DNA]</scope>
    <source>
        <strain evidence="1">12NC29</strain>
    </source>
</reference>
<dbReference type="AlphaFoldDB" id="A0A2N5TXV9"/>
<keyword evidence="2" id="KW-1185">Reference proteome</keyword>
<accession>A0A2N5TXV9</accession>
<dbReference type="EMBL" id="PGCJ01000381">
    <property type="protein sequence ID" value="PLW30336.1"/>
    <property type="molecule type" value="Genomic_DNA"/>
</dbReference>
<name>A0A2N5TXV9_9BASI</name>
<evidence type="ECO:0000313" key="1">
    <source>
        <dbReference type="EMBL" id="PLW30336.1"/>
    </source>
</evidence>
<sequence>MTAKGSQILIKVIEIEAVQSSFKTFKALIFDHLRASSNKYPVDEIGRRADHKGLLNRYYAICEPDCEPVKGFLISLPPYFAEFMSRVKHASTDTKIAVKLWMSHIQARELPAAILEISTIVDNESQMNDVSLCLNSDSRAQRLGDTS</sequence>